<proteinExistence type="predicted"/>
<organism evidence="1 2">
    <name type="scientific">Deinococcus roseus</name>
    <dbReference type="NCBI Taxonomy" id="392414"/>
    <lineage>
        <taxon>Bacteria</taxon>
        <taxon>Thermotogati</taxon>
        <taxon>Deinococcota</taxon>
        <taxon>Deinococci</taxon>
        <taxon>Deinococcales</taxon>
        <taxon>Deinococcaceae</taxon>
        <taxon>Deinococcus</taxon>
    </lineage>
</organism>
<dbReference type="EMBL" id="BMOD01000002">
    <property type="protein sequence ID" value="GGJ26420.1"/>
    <property type="molecule type" value="Genomic_DNA"/>
</dbReference>
<evidence type="ECO:0000313" key="2">
    <source>
        <dbReference type="Proteomes" id="UP000632222"/>
    </source>
</evidence>
<accession>A0ABQ2CXP8</accession>
<protein>
    <submittedName>
        <fullName evidence="1">Uncharacterized protein</fullName>
    </submittedName>
</protein>
<sequence length="77" mass="8872">MADILKQLLASEIRPLHEGHVPFLLLEKCLMDAFDIPLYHARDIEGWTEFSAAGDLDDEKLNALFQPWMEAFKLQSK</sequence>
<name>A0ABQ2CXP8_9DEIO</name>
<gene>
    <name evidence="1" type="ORF">GCM10008938_10770</name>
</gene>
<dbReference type="RefSeq" id="WP_189001007.1">
    <property type="nucleotide sequence ID" value="NZ_BMOD01000002.1"/>
</dbReference>
<reference evidence="2" key="1">
    <citation type="journal article" date="2019" name="Int. J. Syst. Evol. Microbiol.">
        <title>The Global Catalogue of Microorganisms (GCM) 10K type strain sequencing project: providing services to taxonomists for standard genome sequencing and annotation.</title>
        <authorList>
            <consortium name="The Broad Institute Genomics Platform"/>
            <consortium name="The Broad Institute Genome Sequencing Center for Infectious Disease"/>
            <person name="Wu L."/>
            <person name="Ma J."/>
        </authorList>
    </citation>
    <scope>NUCLEOTIDE SEQUENCE [LARGE SCALE GENOMIC DNA]</scope>
    <source>
        <strain evidence="2">JCM 14370</strain>
    </source>
</reference>
<evidence type="ECO:0000313" key="1">
    <source>
        <dbReference type="EMBL" id="GGJ26420.1"/>
    </source>
</evidence>
<keyword evidence="2" id="KW-1185">Reference proteome</keyword>
<dbReference type="Proteomes" id="UP000632222">
    <property type="component" value="Unassembled WGS sequence"/>
</dbReference>
<comment type="caution">
    <text evidence="1">The sequence shown here is derived from an EMBL/GenBank/DDBJ whole genome shotgun (WGS) entry which is preliminary data.</text>
</comment>